<sequence length="137" mass="15367">MDERLSERSVECEGKPAERGSRPVEPEGRPAGRGEGPITQHYKFFNHTACEFYPCHDMPAEQLNCLFCFCPLYCLGSTCGGNFSYIGDIKDCSACTLPHRVENYEYLMRQFERVSNLAKSTGQAPRGRAVCENDGID</sequence>
<feature type="compositionally biased region" description="Basic and acidic residues" evidence="1">
    <location>
        <begin position="1"/>
        <end position="32"/>
    </location>
</feature>
<dbReference type="RefSeq" id="WP_087186583.1">
    <property type="nucleotide sequence ID" value="NZ_NFHO01000007.1"/>
</dbReference>
<proteinExistence type="predicted"/>
<evidence type="ECO:0000313" key="4">
    <source>
        <dbReference type="Proteomes" id="UP000196560"/>
    </source>
</evidence>
<evidence type="ECO:0000259" key="2">
    <source>
        <dbReference type="Pfam" id="PF04071"/>
    </source>
</evidence>
<dbReference type="Proteomes" id="UP000196560">
    <property type="component" value="Unassembled WGS sequence"/>
</dbReference>
<dbReference type="AlphaFoldDB" id="A0A1Y3U1D6"/>
<accession>A0A1Y3U1D6</accession>
<reference evidence="4" key="1">
    <citation type="submission" date="2017-04" db="EMBL/GenBank/DDBJ databases">
        <title>Function of individual gut microbiota members based on whole genome sequencing of pure cultures obtained from chicken caecum.</title>
        <authorList>
            <person name="Medvecky M."/>
            <person name="Cejkova D."/>
            <person name="Polansky O."/>
            <person name="Karasova D."/>
            <person name="Kubasova T."/>
            <person name="Cizek A."/>
            <person name="Rychlik I."/>
        </authorList>
    </citation>
    <scope>NUCLEOTIDE SEQUENCE [LARGE SCALE GENOMIC DNA]</scope>
    <source>
        <strain evidence="4">An70</strain>
    </source>
</reference>
<gene>
    <name evidence="3" type="ORF">B5G21_07015</name>
</gene>
<protein>
    <recommendedName>
        <fullName evidence="2">Cysteine-rich small domain-containing protein</fullName>
    </recommendedName>
</protein>
<name>A0A1Y3U1D6_9ACTN</name>
<evidence type="ECO:0000256" key="1">
    <source>
        <dbReference type="SAM" id="MobiDB-lite"/>
    </source>
</evidence>
<comment type="caution">
    <text evidence="3">The sequence shown here is derived from an EMBL/GenBank/DDBJ whole genome shotgun (WGS) entry which is preliminary data.</text>
</comment>
<evidence type="ECO:0000313" key="3">
    <source>
        <dbReference type="EMBL" id="OUN42574.1"/>
    </source>
</evidence>
<dbReference type="InterPro" id="IPR007212">
    <property type="entry name" value="Zf-like"/>
</dbReference>
<feature type="region of interest" description="Disordered" evidence="1">
    <location>
        <begin position="1"/>
        <end position="35"/>
    </location>
</feature>
<dbReference type="EMBL" id="NFHO01000007">
    <property type="protein sequence ID" value="OUN42574.1"/>
    <property type="molecule type" value="Genomic_DNA"/>
</dbReference>
<feature type="domain" description="Cysteine-rich small" evidence="2">
    <location>
        <begin position="41"/>
        <end position="120"/>
    </location>
</feature>
<dbReference type="STRING" id="1118060.GCA_000311845_00423"/>
<keyword evidence="4" id="KW-1185">Reference proteome</keyword>
<dbReference type="Pfam" id="PF04071">
    <property type="entry name" value="zf-like"/>
    <property type="match status" value="1"/>
</dbReference>
<organism evidence="3 4">
    <name type="scientific">Enorma massiliensis</name>
    <dbReference type="NCBI Taxonomy" id="1472761"/>
    <lineage>
        <taxon>Bacteria</taxon>
        <taxon>Bacillati</taxon>
        <taxon>Actinomycetota</taxon>
        <taxon>Coriobacteriia</taxon>
        <taxon>Coriobacteriales</taxon>
        <taxon>Coriobacteriaceae</taxon>
        <taxon>Enorma</taxon>
    </lineage>
</organism>